<dbReference type="Pfam" id="PF02254">
    <property type="entry name" value="TrkA_N"/>
    <property type="match status" value="1"/>
</dbReference>
<keyword evidence="2" id="KW-0406">Ion transport</keyword>
<reference evidence="4 5" key="1">
    <citation type="submission" date="2016-11" db="EMBL/GenBank/DDBJ databases">
        <authorList>
            <person name="Jaros S."/>
            <person name="Januszkiewicz K."/>
            <person name="Wedrychowicz H."/>
        </authorList>
    </citation>
    <scope>NUCLEOTIDE SEQUENCE [LARGE SCALE GENOMIC DNA]</scope>
    <source>
        <strain evidence="4 5">DSM 17918</strain>
    </source>
</reference>
<dbReference type="Proteomes" id="UP000184088">
    <property type="component" value="Unassembled WGS sequence"/>
</dbReference>
<evidence type="ECO:0000259" key="3">
    <source>
        <dbReference type="PROSITE" id="PS51201"/>
    </source>
</evidence>
<evidence type="ECO:0000256" key="1">
    <source>
        <dbReference type="ARBA" id="ARBA00022448"/>
    </source>
</evidence>
<evidence type="ECO:0000313" key="5">
    <source>
        <dbReference type="Proteomes" id="UP000184088"/>
    </source>
</evidence>
<dbReference type="AlphaFoldDB" id="A0A1M5FFV4"/>
<keyword evidence="1" id="KW-0813">Transport</keyword>
<dbReference type="SUPFAM" id="SSF51735">
    <property type="entry name" value="NAD(P)-binding Rossmann-fold domains"/>
    <property type="match status" value="1"/>
</dbReference>
<dbReference type="GO" id="GO:0006813">
    <property type="term" value="P:potassium ion transport"/>
    <property type="evidence" value="ECO:0007669"/>
    <property type="project" value="InterPro"/>
</dbReference>
<evidence type="ECO:0000256" key="2">
    <source>
        <dbReference type="ARBA" id="ARBA00023065"/>
    </source>
</evidence>
<sequence>MFVLIIGSGVMSLILSRMFFEAGYGISVLCDDSKIRRLVRDGILVICGDITSVEDMKRAGILRADKVIAASDRDEKNLVISELAKNVFGKTDILCLVNDPQYKDVFKNLGVERVLCKDELISKEIWYQAMEKSS</sequence>
<feature type="domain" description="RCK N-terminal" evidence="3">
    <location>
        <begin position="1"/>
        <end position="115"/>
    </location>
</feature>
<evidence type="ECO:0000313" key="4">
    <source>
        <dbReference type="EMBL" id="SHF90299.1"/>
    </source>
</evidence>
<dbReference type="STRING" id="1121256.SAMN02746089_02748"/>
<dbReference type="Gene3D" id="3.40.50.720">
    <property type="entry name" value="NAD(P)-binding Rossmann-like Domain"/>
    <property type="match status" value="1"/>
</dbReference>
<dbReference type="PANTHER" id="PTHR43833">
    <property type="entry name" value="POTASSIUM CHANNEL PROTEIN 2-RELATED-RELATED"/>
    <property type="match status" value="1"/>
</dbReference>
<accession>A0A1M5FFV4</accession>
<dbReference type="PANTHER" id="PTHR43833:SF5">
    <property type="entry name" value="TRK SYSTEM POTASSIUM UPTAKE PROTEIN TRKA"/>
    <property type="match status" value="1"/>
</dbReference>
<dbReference type="EMBL" id="FQVH01000063">
    <property type="protein sequence ID" value="SHF90299.1"/>
    <property type="molecule type" value="Genomic_DNA"/>
</dbReference>
<dbReference type="InterPro" id="IPR050721">
    <property type="entry name" value="Trk_Ktr_HKT_K-transport"/>
</dbReference>
<dbReference type="InterPro" id="IPR003148">
    <property type="entry name" value="RCK_N"/>
</dbReference>
<proteinExistence type="predicted"/>
<dbReference type="InterPro" id="IPR036291">
    <property type="entry name" value="NAD(P)-bd_dom_sf"/>
</dbReference>
<keyword evidence="5" id="KW-1185">Reference proteome</keyword>
<organism evidence="4 5">
    <name type="scientific">Caldanaerobius fijiensis DSM 17918</name>
    <dbReference type="NCBI Taxonomy" id="1121256"/>
    <lineage>
        <taxon>Bacteria</taxon>
        <taxon>Bacillati</taxon>
        <taxon>Bacillota</taxon>
        <taxon>Clostridia</taxon>
        <taxon>Thermoanaerobacterales</taxon>
        <taxon>Thermoanaerobacteraceae</taxon>
        <taxon>Caldanaerobius</taxon>
    </lineage>
</organism>
<dbReference type="PROSITE" id="PS51201">
    <property type="entry name" value="RCK_N"/>
    <property type="match status" value="1"/>
</dbReference>
<protein>
    <submittedName>
        <fullName evidence="4">TrkA-N domain-containing protein</fullName>
    </submittedName>
</protein>
<name>A0A1M5FFV4_9THEO</name>
<gene>
    <name evidence="4" type="ORF">SAMN02746089_02748</name>
</gene>